<sequence>MPSFIAFDLETTGLDPKNDAIIEVAFVRCDETGVLERWSTLVNPGFPLPEETVNITGITDEDVKDAPFFSDLRPRILEFLADDIPLLGHNVDFDVSFLREYGFDLGSRTLIDTFRLSQVLFYGAKSLNLGSLLESLGVPYEGQHRALADTEATVQLFELCLAELDNLSKEKQSILSFLSNMIPRGSAFGYVLTLSGFPREMVSIDQIQELVRSQRKAIKELSFALDEECTLAWQDILKGGSL</sequence>
<feature type="non-terminal residue" evidence="2">
    <location>
        <position position="242"/>
    </location>
</feature>
<protein>
    <recommendedName>
        <fullName evidence="1">Exonuclease domain-containing protein</fullName>
    </recommendedName>
</protein>
<dbReference type="GO" id="GO:0003887">
    <property type="term" value="F:DNA-directed DNA polymerase activity"/>
    <property type="evidence" value="ECO:0007669"/>
    <property type="project" value="InterPro"/>
</dbReference>
<comment type="caution">
    <text evidence="2">The sequence shown here is derived from an EMBL/GenBank/DDBJ whole genome shotgun (WGS) entry which is preliminary data.</text>
</comment>
<dbReference type="AlphaFoldDB" id="K1XYS4"/>
<dbReference type="InterPro" id="IPR013520">
    <property type="entry name" value="Ribonucl_H"/>
</dbReference>
<dbReference type="GO" id="GO:0045004">
    <property type="term" value="P:DNA replication proofreading"/>
    <property type="evidence" value="ECO:0007669"/>
    <property type="project" value="TreeGrafter"/>
</dbReference>
<gene>
    <name evidence="2" type="ORF">ACD_78C00155G0001</name>
</gene>
<dbReference type="SMART" id="SM00479">
    <property type="entry name" value="EXOIII"/>
    <property type="match status" value="1"/>
</dbReference>
<dbReference type="FunFam" id="3.30.420.10:FF:000045">
    <property type="entry name" value="3'-5' exonuclease DinG"/>
    <property type="match status" value="1"/>
</dbReference>
<dbReference type="Gene3D" id="3.30.420.10">
    <property type="entry name" value="Ribonuclease H-like superfamily/Ribonuclease H"/>
    <property type="match status" value="1"/>
</dbReference>
<dbReference type="SUPFAM" id="SSF53098">
    <property type="entry name" value="Ribonuclease H-like"/>
    <property type="match status" value="1"/>
</dbReference>
<dbReference type="InterPro" id="IPR006054">
    <property type="entry name" value="DnaQ"/>
</dbReference>
<proteinExistence type="predicted"/>
<reference evidence="2" key="1">
    <citation type="journal article" date="2012" name="Science">
        <title>Fermentation, hydrogen, and sulfur metabolism in multiple uncultivated bacterial phyla.</title>
        <authorList>
            <person name="Wrighton K.C."/>
            <person name="Thomas B.C."/>
            <person name="Sharon I."/>
            <person name="Miller C.S."/>
            <person name="Castelle C.J."/>
            <person name="VerBerkmoes N.C."/>
            <person name="Wilkins M.J."/>
            <person name="Hettich R.L."/>
            <person name="Lipton M.S."/>
            <person name="Williams K.H."/>
            <person name="Long P.E."/>
            <person name="Banfield J.F."/>
        </authorList>
    </citation>
    <scope>NUCLEOTIDE SEQUENCE [LARGE SCALE GENOMIC DNA]</scope>
</reference>
<accession>K1XYS4</accession>
<dbReference type="GO" id="GO:0008408">
    <property type="term" value="F:3'-5' exonuclease activity"/>
    <property type="evidence" value="ECO:0007669"/>
    <property type="project" value="TreeGrafter"/>
</dbReference>
<dbReference type="PANTHER" id="PTHR30231:SF41">
    <property type="entry name" value="DNA POLYMERASE III SUBUNIT EPSILON"/>
    <property type="match status" value="1"/>
</dbReference>
<evidence type="ECO:0000259" key="1">
    <source>
        <dbReference type="SMART" id="SM00479"/>
    </source>
</evidence>
<dbReference type="PANTHER" id="PTHR30231">
    <property type="entry name" value="DNA POLYMERASE III SUBUNIT EPSILON"/>
    <property type="match status" value="1"/>
</dbReference>
<dbReference type="CDD" id="cd06127">
    <property type="entry name" value="DEDDh"/>
    <property type="match status" value="1"/>
</dbReference>
<dbReference type="InterPro" id="IPR036397">
    <property type="entry name" value="RNaseH_sf"/>
</dbReference>
<dbReference type="InterPro" id="IPR012337">
    <property type="entry name" value="RNaseH-like_sf"/>
</dbReference>
<name>K1XYS4_9BACT</name>
<evidence type="ECO:0000313" key="2">
    <source>
        <dbReference type="EMBL" id="EKD30106.1"/>
    </source>
</evidence>
<organism evidence="2">
    <name type="scientific">uncultured bacterium</name>
    <name type="common">gcode 4</name>
    <dbReference type="NCBI Taxonomy" id="1234023"/>
    <lineage>
        <taxon>Bacteria</taxon>
        <taxon>environmental samples</taxon>
    </lineage>
</organism>
<dbReference type="GO" id="GO:0003677">
    <property type="term" value="F:DNA binding"/>
    <property type="evidence" value="ECO:0007669"/>
    <property type="project" value="InterPro"/>
</dbReference>
<dbReference type="Pfam" id="PF00929">
    <property type="entry name" value="RNase_T"/>
    <property type="match status" value="1"/>
</dbReference>
<dbReference type="NCBIfam" id="TIGR00573">
    <property type="entry name" value="dnaq"/>
    <property type="match status" value="1"/>
</dbReference>
<dbReference type="EMBL" id="AMFJ01034155">
    <property type="protein sequence ID" value="EKD30106.1"/>
    <property type="molecule type" value="Genomic_DNA"/>
</dbReference>
<feature type="domain" description="Exonuclease" evidence="1">
    <location>
        <begin position="3"/>
        <end position="166"/>
    </location>
</feature>
<dbReference type="GO" id="GO:0005829">
    <property type="term" value="C:cytosol"/>
    <property type="evidence" value="ECO:0007669"/>
    <property type="project" value="TreeGrafter"/>
</dbReference>